<organism evidence="3 4">
    <name type="scientific">Camellia sinensis var. sinensis</name>
    <name type="common">China tea</name>
    <dbReference type="NCBI Taxonomy" id="542762"/>
    <lineage>
        <taxon>Eukaryota</taxon>
        <taxon>Viridiplantae</taxon>
        <taxon>Streptophyta</taxon>
        <taxon>Embryophyta</taxon>
        <taxon>Tracheophyta</taxon>
        <taxon>Spermatophyta</taxon>
        <taxon>Magnoliopsida</taxon>
        <taxon>eudicotyledons</taxon>
        <taxon>Gunneridae</taxon>
        <taxon>Pentapetalae</taxon>
        <taxon>asterids</taxon>
        <taxon>Ericales</taxon>
        <taxon>Theaceae</taxon>
        <taxon>Camellia</taxon>
    </lineage>
</organism>
<dbReference type="GO" id="GO:0000460">
    <property type="term" value="P:maturation of 5.8S rRNA"/>
    <property type="evidence" value="ECO:0007669"/>
    <property type="project" value="TreeGrafter"/>
</dbReference>
<dbReference type="AlphaFoldDB" id="A0A4S4DL96"/>
<keyword evidence="2" id="KW-1133">Transmembrane helix</keyword>
<protein>
    <submittedName>
        <fullName evidence="3">Uncharacterized protein</fullName>
    </submittedName>
</protein>
<feature type="compositionally biased region" description="Polar residues" evidence="1">
    <location>
        <begin position="204"/>
        <end position="221"/>
    </location>
</feature>
<feature type="compositionally biased region" description="Basic and acidic residues" evidence="1">
    <location>
        <begin position="193"/>
        <end position="203"/>
    </location>
</feature>
<feature type="compositionally biased region" description="Low complexity" evidence="1">
    <location>
        <begin position="222"/>
        <end position="231"/>
    </location>
</feature>
<comment type="caution">
    <text evidence="3">The sequence shown here is derived from an EMBL/GenBank/DDBJ whole genome shotgun (WGS) entry which is preliminary data.</text>
</comment>
<reference evidence="3 4" key="1">
    <citation type="journal article" date="2018" name="Proc. Natl. Acad. Sci. U.S.A.">
        <title>Draft genome sequence of Camellia sinensis var. sinensis provides insights into the evolution of the tea genome and tea quality.</title>
        <authorList>
            <person name="Wei C."/>
            <person name="Yang H."/>
            <person name="Wang S."/>
            <person name="Zhao J."/>
            <person name="Liu C."/>
            <person name="Gao L."/>
            <person name="Xia E."/>
            <person name="Lu Y."/>
            <person name="Tai Y."/>
            <person name="She G."/>
            <person name="Sun J."/>
            <person name="Cao H."/>
            <person name="Tong W."/>
            <person name="Gao Q."/>
            <person name="Li Y."/>
            <person name="Deng W."/>
            <person name="Jiang X."/>
            <person name="Wang W."/>
            <person name="Chen Q."/>
            <person name="Zhang S."/>
            <person name="Li H."/>
            <person name="Wu J."/>
            <person name="Wang P."/>
            <person name="Li P."/>
            <person name="Shi C."/>
            <person name="Zheng F."/>
            <person name="Jian J."/>
            <person name="Huang B."/>
            <person name="Shan D."/>
            <person name="Shi M."/>
            <person name="Fang C."/>
            <person name="Yue Y."/>
            <person name="Li F."/>
            <person name="Li D."/>
            <person name="Wei S."/>
            <person name="Han B."/>
            <person name="Jiang C."/>
            <person name="Yin Y."/>
            <person name="Xia T."/>
            <person name="Zhang Z."/>
            <person name="Bennetzen J.L."/>
            <person name="Zhao S."/>
            <person name="Wan X."/>
        </authorList>
    </citation>
    <scope>NUCLEOTIDE SEQUENCE [LARGE SCALE GENOMIC DNA]</scope>
    <source>
        <strain evidence="4">cv. Shuchazao</strain>
        <tissue evidence="3">Leaf</tissue>
    </source>
</reference>
<proteinExistence type="predicted"/>
<keyword evidence="4" id="KW-1185">Reference proteome</keyword>
<feature type="compositionally biased region" description="Polar residues" evidence="1">
    <location>
        <begin position="145"/>
        <end position="165"/>
    </location>
</feature>
<dbReference type="EMBL" id="SDRB02010890">
    <property type="protein sequence ID" value="THG03701.1"/>
    <property type="molecule type" value="Genomic_DNA"/>
</dbReference>
<name>A0A4S4DL96_CAMSN</name>
<feature type="region of interest" description="Disordered" evidence="1">
    <location>
        <begin position="137"/>
        <end position="253"/>
    </location>
</feature>
<accession>A0A4S4DL96</accession>
<feature type="transmembrane region" description="Helical" evidence="2">
    <location>
        <begin position="60"/>
        <end position="79"/>
    </location>
</feature>
<evidence type="ECO:0000256" key="2">
    <source>
        <dbReference type="SAM" id="Phobius"/>
    </source>
</evidence>
<feature type="compositionally biased region" description="Low complexity" evidence="1">
    <location>
        <begin position="177"/>
        <end position="188"/>
    </location>
</feature>
<feature type="transmembrane region" description="Helical" evidence="2">
    <location>
        <begin position="34"/>
        <end position="54"/>
    </location>
</feature>
<sequence length="253" mass="28312">MTLFCIMKLTTICRSVNLSAIPFMSSSLRKHLSFPYLEVVLVIIPTLVRFLRYAALLADVLSPVILITSLLVAVVFFDVKFMQRAVQREEKCQKEEEVIPDGNFPSSGTIKKCTVIIEGDPHPGAIKGRMSFGSFNPSIDKLNEAATNPRQPEASTTCSGNQNGRNSDREKGSTQYELENLKLNSSNNDDASGEVKRKQHEVVSETQYPNKSQKNVQGDQESSPNNSSSQRQPKHEKLDWNVLRPSKGQKKRQ</sequence>
<dbReference type="PANTHER" id="PTHR13582:SF0">
    <property type="entry name" value="M-PHASE PHOSPHOPROTEIN 6"/>
    <property type="match status" value="1"/>
</dbReference>
<dbReference type="PANTHER" id="PTHR13582">
    <property type="entry name" value="M-PHASE PHOSPHOPROTEIN 6"/>
    <property type="match status" value="1"/>
</dbReference>
<gene>
    <name evidence="3" type="ORF">TEA_021821</name>
</gene>
<keyword evidence="2" id="KW-0812">Transmembrane</keyword>
<keyword evidence="2" id="KW-0472">Membrane</keyword>
<dbReference type="Proteomes" id="UP000306102">
    <property type="component" value="Unassembled WGS sequence"/>
</dbReference>
<evidence type="ECO:0000313" key="4">
    <source>
        <dbReference type="Proteomes" id="UP000306102"/>
    </source>
</evidence>
<dbReference type="InterPro" id="IPR019324">
    <property type="entry name" value="MPP6"/>
</dbReference>
<evidence type="ECO:0000313" key="3">
    <source>
        <dbReference type="EMBL" id="THG03701.1"/>
    </source>
</evidence>
<evidence type="ECO:0000256" key="1">
    <source>
        <dbReference type="SAM" id="MobiDB-lite"/>
    </source>
</evidence>